<keyword evidence="6" id="KW-1185">Reference proteome</keyword>
<protein>
    <submittedName>
        <fullName evidence="5">NACHT and Ankyrin domain protein</fullName>
    </submittedName>
</protein>
<dbReference type="InterPro" id="IPR007111">
    <property type="entry name" value="NACHT_NTPase"/>
</dbReference>
<keyword evidence="2" id="KW-0040">ANK repeat</keyword>
<dbReference type="InterPro" id="IPR029058">
    <property type="entry name" value="AB_hydrolase_fold"/>
</dbReference>
<dbReference type="InterPro" id="IPR000073">
    <property type="entry name" value="AB_hydrolase_1"/>
</dbReference>
<evidence type="ECO:0000256" key="2">
    <source>
        <dbReference type="PROSITE-ProRule" id="PRU00023"/>
    </source>
</evidence>
<keyword evidence="1" id="KW-0677">Repeat</keyword>
<feature type="compositionally biased region" description="Basic and acidic residues" evidence="3">
    <location>
        <begin position="46"/>
        <end position="65"/>
    </location>
</feature>
<dbReference type="InterPro" id="IPR027417">
    <property type="entry name" value="P-loop_NTPase"/>
</dbReference>
<dbReference type="PANTHER" id="PTHR10039">
    <property type="entry name" value="AMELOGENIN"/>
    <property type="match status" value="1"/>
</dbReference>
<evidence type="ECO:0000259" key="4">
    <source>
        <dbReference type="PROSITE" id="PS50837"/>
    </source>
</evidence>
<feature type="repeat" description="ANK" evidence="2">
    <location>
        <begin position="1135"/>
        <end position="1167"/>
    </location>
</feature>
<feature type="domain" description="NACHT" evidence="4">
    <location>
        <begin position="452"/>
        <end position="608"/>
    </location>
</feature>
<proteinExistence type="predicted"/>
<dbReference type="SUPFAM" id="SSF53474">
    <property type="entry name" value="alpha/beta-Hydrolases"/>
    <property type="match status" value="1"/>
</dbReference>
<dbReference type="Gene3D" id="3.40.50.1820">
    <property type="entry name" value="alpha/beta hydrolase"/>
    <property type="match status" value="1"/>
</dbReference>
<feature type="repeat" description="ANK" evidence="2">
    <location>
        <begin position="1201"/>
        <end position="1233"/>
    </location>
</feature>
<feature type="region of interest" description="Disordered" evidence="3">
    <location>
        <begin position="18"/>
        <end position="76"/>
    </location>
</feature>
<dbReference type="Pfam" id="PF24883">
    <property type="entry name" value="NPHP3_N"/>
    <property type="match status" value="1"/>
</dbReference>
<dbReference type="Pfam" id="PF00023">
    <property type="entry name" value="Ank"/>
    <property type="match status" value="1"/>
</dbReference>
<evidence type="ECO:0000256" key="1">
    <source>
        <dbReference type="ARBA" id="ARBA00022737"/>
    </source>
</evidence>
<dbReference type="Gene3D" id="1.25.40.20">
    <property type="entry name" value="Ankyrin repeat-containing domain"/>
    <property type="match status" value="3"/>
</dbReference>
<sequence length="1243" mass="138956">MGAGDALRDASPEKLVLLSRYIPGSPESQRPVEKINQSRGRKRQRAREFETERLPIRESKQENEPKSGPAHYRKSLQTGDGKVDVVLKKVKMGLIALHDPEDAGVDIVAVHGLGASSTVAWTWLPKNNPPNSSVYPDKPFNWLERLLAEKVKCRILTLNCDSTWISGGRVPQQRLSDISRNFLSLLRDMRNTDKARSRPLIFIGHSFGGIVIEHALVSATRHGSRYLDTAQCTAGFIFLGTPFRGSEIATWGRRATSIAPSIMVGTEDRLLKVVEVQSDMMKDCLADFTCWLFSESVPAICAFEKLRTDYLRATPMPGIVRPKYLVRAVIVPAHSACIDGHRSIALDTDHSKMNKFYGADDPSYKLIYEAISSLVESAGRALLRRQNPKLIPTNESSTSGQLKECLQDMRVRSPQYIIDDLARIRGKRVPQTCKWILQREELCSWSTSTEPRLLRIIGPPGCGKTTMSIFLVEVLKEKAEKSHATFAYFFWDIKADARKTPTSILRSLIWQILVQKNELFPVMQAEYEQHLRKRVYEWLFNDFSALWAIFRSLLQHPAMGEVFIVIDALDECEKSTRGELLVSIRSLFESLPKDALGKVKFLVTCRNDIGDIEYELNGLGTHLRLDSATINDDLNTYISAKVDELEQRNSYDAQVKTAVSDALKTNVGGTFLWVSIMVAELKRPKVRNADVLEILKKLPQTLDDTYASILRQIEDHQEEAGFILRCLVAARRPLTPNEMITALTVWKTGTSRDLSIYNDMVSICSSMVCLSSDDTPALNLCHKSVKDFLLKERQSTRPWYSTTADEANWCLFNICWTHMAADNLACNLFPIFEPPFSSIVGQPVGGKHTQLALERQRLFEDNSFLEYAYEHWADHVAAISGDLRQYWTEIASDLSGEPVLRDNLLFSAVKEGNDALLQVLLEHGANIEVRNVDGETPLLRAVELGRKNTVRVLLDFNADVEAIGAMQLSPLMTAASLRSESCMRLLLAKDAKVNVKNCMGYTAFTIAVFQAIAGYGRNPVKLLLDRGADTEVTTRWEMTPLHTASLEGRSIIGPLVDRGANIEAKAELGLTPLCFAVAGGQIRATKFLLNRGAEVNVRTSEGQSPLHLAAQYVGEQVVHLLLDHEAEVDCSNTTEGQDALRLAAQYDREQIVHLLLDHGAEIDCRDQDGWTPLCWAAFNGNTEIIRLLIERGAEVDIKTFEGATPLRIARAEKQADAVQVLFDNGGDNSVYSDVPNLKKDKKG</sequence>
<dbReference type="InterPro" id="IPR036770">
    <property type="entry name" value="Ankyrin_rpt-contain_sf"/>
</dbReference>
<dbReference type="EMBL" id="AZHA01000014">
    <property type="protein sequence ID" value="OAA42451.1"/>
    <property type="molecule type" value="Genomic_DNA"/>
</dbReference>
<dbReference type="SUPFAM" id="SSF52540">
    <property type="entry name" value="P-loop containing nucleoside triphosphate hydrolases"/>
    <property type="match status" value="1"/>
</dbReference>
<dbReference type="SUPFAM" id="SSF48403">
    <property type="entry name" value="Ankyrin repeat"/>
    <property type="match status" value="1"/>
</dbReference>
<evidence type="ECO:0000256" key="3">
    <source>
        <dbReference type="SAM" id="MobiDB-lite"/>
    </source>
</evidence>
<dbReference type="PROSITE" id="PS50837">
    <property type="entry name" value="NACHT"/>
    <property type="match status" value="1"/>
</dbReference>
<comment type="caution">
    <text evidence="5">The sequence shown here is derived from an EMBL/GenBank/DDBJ whole genome shotgun (WGS) entry which is preliminary data.</text>
</comment>
<dbReference type="AlphaFoldDB" id="A0A167DIP7"/>
<gene>
    <name evidence="5" type="ORF">BBO_05114</name>
</gene>
<organism evidence="5 6">
    <name type="scientific">Beauveria brongniartii RCEF 3172</name>
    <dbReference type="NCBI Taxonomy" id="1081107"/>
    <lineage>
        <taxon>Eukaryota</taxon>
        <taxon>Fungi</taxon>
        <taxon>Dikarya</taxon>
        <taxon>Ascomycota</taxon>
        <taxon>Pezizomycotina</taxon>
        <taxon>Sordariomycetes</taxon>
        <taxon>Hypocreomycetidae</taxon>
        <taxon>Hypocreales</taxon>
        <taxon>Cordycipitaceae</taxon>
        <taxon>Beauveria</taxon>
        <taxon>Beauveria brongniartii</taxon>
    </lineage>
</organism>
<feature type="repeat" description="ANK" evidence="2">
    <location>
        <begin position="1101"/>
        <end position="1133"/>
    </location>
</feature>
<evidence type="ECO:0000313" key="6">
    <source>
        <dbReference type="Proteomes" id="UP000076863"/>
    </source>
</evidence>
<feature type="repeat" description="ANK" evidence="2">
    <location>
        <begin position="933"/>
        <end position="965"/>
    </location>
</feature>
<reference evidence="5 6" key="1">
    <citation type="journal article" date="2016" name="Genome Biol. Evol.">
        <title>Divergent and convergent evolution of fungal pathogenicity.</title>
        <authorList>
            <person name="Shang Y."/>
            <person name="Xiao G."/>
            <person name="Zheng P."/>
            <person name="Cen K."/>
            <person name="Zhan S."/>
            <person name="Wang C."/>
        </authorList>
    </citation>
    <scope>NUCLEOTIDE SEQUENCE [LARGE SCALE GENOMIC DNA]</scope>
    <source>
        <strain evidence="5 6">RCEF 3172</strain>
    </source>
</reference>
<dbReference type="PROSITE" id="PS50088">
    <property type="entry name" value="ANK_REPEAT"/>
    <property type="match status" value="7"/>
</dbReference>
<dbReference type="Gene3D" id="3.40.50.300">
    <property type="entry name" value="P-loop containing nucleotide triphosphate hydrolases"/>
    <property type="match status" value="1"/>
</dbReference>
<dbReference type="InterPro" id="IPR002110">
    <property type="entry name" value="Ankyrin_rpt"/>
</dbReference>
<dbReference type="Proteomes" id="UP000076863">
    <property type="component" value="Unassembled WGS sequence"/>
</dbReference>
<feature type="repeat" description="ANK" evidence="2">
    <location>
        <begin position="1168"/>
        <end position="1200"/>
    </location>
</feature>
<evidence type="ECO:0000313" key="5">
    <source>
        <dbReference type="EMBL" id="OAA42451.1"/>
    </source>
</evidence>
<feature type="repeat" description="ANK" evidence="2">
    <location>
        <begin position="900"/>
        <end position="932"/>
    </location>
</feature>
<dbReference type="PROSITE" id="PS50297">
    <property type="entry name" value="ANK_REP_REGION"/>
    <property type="match status" value="5"/>
</dbReference>
<feature type="repeat" description="ANK" evidence="2">
    <location>
        <begin position="1068"/>
        <end position="1100"/>
    </location>
</feature>
<dbReference type="OrthoDB" id="5086500at2759"/>
<dbReference type="PANTHER" id="PTHR10039:SF16">
    <property type="entry name" value="GPI INOSITOL-DEACYLASE"/>
    <property type="match status" value="1"/>
</dbReference>
<dbReference type="SMART" id="SM00248">
    <property type="entry name" value="ANK"/>
    <property type="match status" value="10"/>
</dbReference>
<dbReference type="InterPro" id="IPR056884">
    <property type="entry name" value="NPHP3-like_N"/>
</dbReference>
<accession>A0A167DIP7</accession>
<name>A0A167DIP7_9HYPO</name>
<dbReference type="Pfam" id="PF12697">
    <property type="entry name" value="Abhydrolase_6"/>
    <property type="match status" value="1"/>
</dbReference>
<dbReference type="Pfam" id="PF12796">
    <property type="entry name" value="Ank_2"/>
    <property type="match status" value="3"/>
</dbReference>